<dbReference type="Proteomes" id="UP000293852">
    <property type="component" value="Unassembled WGS sequence"/>
</dbReference>
<evidence type="ECO:0000313" key="7">
    <source>
        <dbReference type="EMBL" id="RZS60719.1"/>
    </source>
</evidence>
<name>A0A4Q7M416_9MICO</name>
<protein>
    <recommendedName>
        <fullName evidence="2">site-specific DNA-methyltransferase (adenine-specific)</fullName>
        <ecNumber evidence="2">2.1.1.72</ecNumber>
    </recommendedName>
</protein>
<keyword evidence="4" id="KW-0808">Transferase</keyword>
<evidence type="ECO:0000256" key="6">
    <source>
        <dbReference type="ARBA" id="ARBA00047942"/>
    </source>
</evidence>
<dbReference type="GO" id="GO:0009007">
    <property type="term" value="F:site-specific DNA-methyltransferase (adenine-specific) activity"/>
    <property type="evidence" value="ECO:0007669"/>
    <property type="project" value="UniProtKB-EC"/>
</dbReference>
<keyword evidence="3 7" id="KW-0489">Methyltransferase</keyword>
<dbReference type="Gene3D" id="3.40.50.150">
    <property type="entry name" value="Vaccinia Virus protein VP39"/>
    <property type="match status" value="1"/>
</dbReference>
<dbReference type="Gene3D" id="1.10.1020.10">
    <property type="entry name" value="Adenine-specific Methyltransferase, Domain 2"/>
    <property type="match status" value="1"/>
</dbReference>
<comment type="caution">
    <text evidence="7">The sequence shown here is derived from an EMBL/GenBank/DDBJ whole genome shotgun (WGS) entry which is preliminary data.</text>
</comment>
<evidence type="ECO:0000256" key="2">
    <source>
        <dbReference type="ARBA" id="ARBA00011900"/>
    </source>
</evidence>
<comment type="similarity">
    <text evidence="1">Belongs to the N(4)/N(6)-methyltransferase family.</text>
</comment>
<proteinExistence type="inferred from homology"/>
<sequence length="411" mass="45899">MTEAMVGDVRVPASPREVSETLGIRDGAAFRLTPGKITHPLAQGRYQSPLRYPGAKSALAPALGRVISAATASSEVPRVDLLVEPFAGGASASLRLVGDGTVERILLADADPLVASFWQAAAADTDRLIERMQHERSTYVQRGGAVAVERWDYWRDWRPAAGVSEATARLETAVKCLFLNRTTFSGILHGRAGPIGGRAQTSPYGIGCRWNQQGLEERLRFIGHLYYTGRLVDVWLCDWQRTLEDVPERFPQLIPSRVVAYLDPPYLEKSEKLYRTSFDPHGGYAAASDEAAAQTSERVGDLHLKLAEYLRERAQFRWVLSYDADHTLIQDPRLYARREMNPSSQDRELLGVHRWRISRRLLSTRYSASGKSGKRAASELLLTTLPPSTVPLDEEFRSTHEWERAAQATTR</sequence>
<keyword evidence="8" id="KW-1185">Reference proteome</keyword>
<evidence type="ECO:0000256" key="3">
    <source>
        <dbReference type="ARBA" id="ARBA00022603"/>
    </source>
</evidence>
<dbReference type="EMBL" id="SGWX01000001">
    <property type="protein sequence ID" value="RZS60719.1"/>
    <property type="molecule type" value="Genomic_DNA"/>
</dbReference>
<dbReference type="InterPro" id="IPR029063">
    <property type="entry name" value="SAM-dependent_MTases_sf"/>
</dbReference>
<dbReference type="GO" id="GO:0043565">
    <property type="term" value="F:sequence-specific DNA binding"/>
    <property type="evidence" value="ECO:0007669"/>
    <property type="project" value="TreeGrafter"/>
</dbReference>
<dbReference type="GO" id="GO:0006298">
    <property type="term" value="P:mismatch repair"/>
    <property type="evidence" value="ECO:0007669"/>
    <property type="project" value="TreeGrafter"/>
</dbReference>
<evidence type="ECO:0000256" key="4">
    <source>
        <dbReference type="ARBA" id="ARBA00022679"/>
    </source>
</evidence>
<dbReference type="GO" id="GO:1904047">
    <property type="term" value="F:S-adenosyl-L-methionine binding"/>
    <property type="evidence" value="ECO:0007669"/>
    <property type="project" value="TreeGrafter"/>
</dbReference>
<organism evidence="7 8">
    <name type="scientific">Xylanimonas ulmi</name>
    <dbReference type="NCBI Taxonomy" id="228973"/>
    <lineage>
        <taxon>Bacteria</taxon>
        <taxon>Bacillati</taxon>
        <taxon>Actinomycetota</taxon>
        <taxon>Actinomycetes</taxon>
        <taxon>Micrococcales</taxon>
        <taxon>Promicromonosporaceae</taxon>
        <taxon>Xylanimonas</taxon>
    </lineage>
</organism>
<dbReference type="SUPFAM" id="SSF53335">
    <property type="entry name" value="S-adenosyl-L-methionine-dependent methyltransferases"/>
    <property type="match status" value="1"/>
</dbReference>
<gene>
    <name evidence="7" type="ORF">EV386_0994</name>
</gene>
<dbReference type="Pfam" id="PF02086">
    <property type="entry name" value="MethyltransfD12"/>
    <property type="match status" value="1"/>
</dbReference>
<accession>A0A4Q7M416</accession>
<reference evidence="7 8" key="1">
    <citation type="submission" date="2019-02" db="EMBL/GenBank/DDBJ databases">
        <title>Sequencing the genomes of 1000 actinobacteria strains.</title>
        <authorList>
            <person name="Klenk H.-P."/>
        </authorList>
    </citation>
    <scope>NUCLEOTIDE SEQUENCE [LARGE SCALE GENOMIC DNA]</scope>
    <source>
        <strain evidence="7 8">DSM 16932</strain>
    </source>
</reference>
<dbReference type="InterPro" id="IPR023095">
    <property type="entry name" value="Ade_MeTrfase_dom_2"/>
</dbReference>
<dbReference type="AlphaFoldDB" id="A0A4Q7M416"/>
<dbReference type="PANTHER" id="PTHR30481">
    <property type="entry name" value="DNA ADENINE METHYLASE"/>
    <property type="match status" value="1"/>
</dbReference>
<evidence type="ECO:0000313" key="8">
    <source>
        <dbReference type="Proteomes" id="UP000293852"/>
    </source>
</evidence>
<comment type="catalytic activity">
    <reaction evidence="6">
        <text>a 2'-deoxyadenosine in DNA + S-adenosyl-L-methionine = an N(6)-methyl-2'-deoxyadenosine in DNA + S-adenosyl-L-homocysteine + H(+)</text>
        <dbReference type="Rhea" id="RHEA:15197"/>
        <dbReference type="Rhea" id="RHEA-COMP:12418"/>
        <dbReference type="Rhea" id="RHEA-COMP:12419"/>
        <dbReference type="ChEBI" id="CHEBI:15378"/>
        <dbReference type="ChEBI" id="CHEBI:57856"/>
        <dbReference type="ChEBI" id="CHEBI:59789"/>
        <dbReference type="ChEBI" id="CHEBI:90615"/>
        <dbReference type="ChEBI" id="CHEBI:90616"/>
        <dbReference type="EC" id="2.1.1.72"/>
    </reaction>
</comment>
<dbReference type="RefSeq" id="WP_165399845.1">
    <property type="nucleotide sequence ID" value="NZ_SGWX01000001.1"/>
</dbReference>
<dbReference type="PANTHER" id="PTHR30481:SF2">
    <property type="entry name" value="SITE-SPECIFIC DNA-METHYLTRANSFERASE (ADENINE-SPECIFIC)"/>
    <property type="match status" value="1"/>
</dbReference>
<evidence type="ECO:0000256" key="1">
    <source>
        <dbReference type="ARBA" id="ARBA00006594"/>
    </source>
</evidence>
<keyword evidence="5" id="KW-0949">S-adenosyl-L-methionine</keyword>
<dbReference type="GO" id="GO:0032259">
    <property type="term" value="P:methylation"/>
    <property type="evidence" value="ECO:0007669"/>
    <property type="project" value="UniProtKB-KW"/>
</dbReference>
<evidence type="ECO:0000256" key="5">
    <source>
        <dbReference type="ARBA" id="ARBA00022691"/>
    </source>
</evidence>
<dbReference type="EC" id="2.1.1.72" evidence="2"/>
<dbReference type="InterPro" id="IPR012327">
    <property type="entry name" value="MeTrfase_D12"/>
</dbReference>
<dbReference type="GO" id="GO:0009307">
    <property type="term" value="P:DNA restriction-modification system"/>
    <property type="evidence" value="ECO:0007669"/>
    <property type="project" value="InterPro"/>
</dbReference>